<protein>
    <submittedName>
        <fullName evidence="1">Uncharacterized protein</fullName>
    </submittedName>
</protein>
<feature type="non-terminal residue" evidence="1">
    <location>
        <position position="1"/>
    </location>
</feature>
<comment type="caution">
    <text evidence="1">The sequence shown here is derived from an EMBL/GenBank/DDBJ whole genome shotgun (WGS) entry which is preliminary data.</text>
</comment>
<organism evidence="1">
    <name type="scientific">human gut metagenome</name>
    <dbReference type="NCBI Taxonomy" id="408170"/>
    <lineage>
        <taxon>unclassified sequences</taxon>
        <taxon>metagenomes</taxon>
        <taxon>organismal metagenomes</taxon>
    </lineage>
</organism>
<name>K1T7F1_9ZZZZ</name>
<sequence>PADRYKTLLGREEGNILGEAAMATAVPEDFVTALVSHTLSKMPSAKFL</sequence>
<dbReference type="EMBL" id="AJWZ01005529">
    <property type="protein sequence ID" value="EKC62325.1"/>
    <property type="molecule type" value="Genomic_DNA"/>
</dbReference>
<accession>K1T7F1</accession>
<gene>
    <name evidence="1" type="ORF">OBE_08033</name>
</gene>
<evidence type="ECO:0000313" key="1">
    <source>
        <dbReference type="EMBL" id="EKC62325.1"/>
    </source>
</evidence>
<dbReference type="AlphaFoldDB" id="K1T7F1"/>
<reference evidence="1" key="1">
    <citation type="journal article" date="2013" name="Environ. Microbiol.">
        <title>Microbiota from the distal guts of lean and obese adolescents exhibit partial functional redundancy besides clear differences in community structure.</title>
        <authorList>
            <person name="Ferrer M."/>
            <person name="Ruiz A."/>
            <person name="Lanza F."/>
            <person name="Haange S.B."/>
            <person name="Oberbach A."/>
            <person name="Till H."/>
            <person name="Bargiela R."/>
            <person name="Campoy C."/>
            <person name="Segura M.T."/>
            <person name="Richter M."/>
            <person name="von Bergen M."/>
            <person name="Seifert J."/>
            <person name="Suarez A."/>
        </authorList>
    </citation>
    <scope>NUCLEOTIDE SEQUENCE</scope>
</reference>
<proteinExistence type="predicted"/>